<keyword evidence="3" id="KW-1185">Reference proteome</keyword>
<gene>
    <name evidence="2" type="ORF">SAMN05216298_1060</name>
</gene>
<keyword evidence="1" id="KW-0812">Transmembrane</keyword>
<proteinExistence type="predicted"/>
<organism evidence="2 3">
    <name type="scientific">Glycomyces sambucus</name>
    <dbReference type="NCBI Taxonomy" id="380244"/>
    <lineage>
        <taxon>Bacteria</taxon>
        <taxon>Bacillati</taxon>
        <taxon>Actinomycetota</taxon>
        <taxon>Actinomycetes</taxon>
        <taxon>Glycomycetales</taxon>
        <taxon>Glycomycetaceae</taxon>
        <taxon>Glycomyces</taxon>
    </lineage>
</organism>
<evidence type="ECO:0000256" key="1">
    <source>
        <dbReference type="SAM" id="Phobius"/>
    </source>
</evidence>
<dbReference type="AlphaFoldDB" id="A0A1G9DS41"/>
<dbReference type="Pfam" id="PF16951">
    <property type="entry name" value="MaAIMP_sms"/>
    <property type="match status" value="1"/>
</dbReference>
<dbReference type="EMBL" id="FNGF01000001">
    <property type="protein sequence ID" value="SDK66640.1"/>
    <property type="molecule type" value="Genomic_DNA"/>
</dbReference>
<feature type="transmembrane region" description="Helical" evidence="1">
    <location>
        <begin position="6"/>
        <end position="28"/>
    </location>
</feature>
<sequence>MSAGAVTMLVISILVVGGGLVASAITLIRNPEPSEED</sequence>
<accession>A0A1G9DS41</accession>
<dbReference type="InterPro" id="IPR031596">
    <property type="entry name" value="MaAIMP_sms"/>
</dbReference>
<evidence type="ECO:0000313" key="2">
    <source>
        <dbReference type="EMBL" id="SDK66640.1"/>
    </source>
</evidence>
<dbReference type="STRING" id="380244.SAMN05216298_1060"/>
<evidence type="ECO:0000313" key="3">
    <source>
        <dbReference type="Proteomes" id="UP000198662"/>
    </source>
</evidence>
<reference evidence="3" key="1">
    <citation type="submission" date="2016-10" db="EMBL/GenBank/DDBJ databases">
        <authorList>
            <person name="Varghese N."/>
            <person name="Submissions S."/>
        </authorList>
    </citation>
    <scope>NUCLEOTIDE SEQUENCE [LARGE SCALE GENOMIC DNA]</scope>
    <source>
        <strain evidence="3">CGMCC 4.3147</strain>
    </source>
</reference>
<keyword evidence="1" id="KW-1133">Transmembrane helix</keyword>
<dbReference type="RefSeq" id="WP_143034678.1">
    <property type="nucleotide sequence ID" value="NZ_FNGF01000001.1"/>
</dbReference>
<protein>
    <submittedName>
        <fullName evidence="2">Putative methionine and alanine importer, small subunit</fullName>
    </submittedName>
</protein>
<dbReference type="NCBIfam" id="NF033493">
    <property type="entry name" value="MetS_like_NSS"/>
    <property type="match status" value="1"/>
</dbReference>
<keyword evidence="1" id="KW-0472">Membrane</keyword>
<name>A0A1G9DS41_9ACTN</name>
<dbReference type="Proteomes" id="UP000198662">
    <property type="component" value="Unassembled WGS sequence"/>
</dbReference>